<accession>A0A8J2VLP1</accession>
<name>A0A8J2VLP1_9RHOB</name>
<evidence type="ECO:0000256" key="1">
    <source>
        <dbReference type="SAM" id="SignalP"/>
    </source>
</evidence>
<keyword evidence="3" id="KW-1185">Reference proteome</keyword>
<dbReference type="RefSeq" id="WP_188408219.1">
    <property type="nucleotide sequence ID" value="NZ_BMCP01000001.1"/>
</dbReference>
<gene>
    <name evidence="2" type="ORF">GCM10007276_06090</name>
</gene>
<comment type="caution">
    <text evidence="2">The sequence shown here is derived from an EMBL/GenBank/DDBJ whole genome shotgun (WGS) entry which is preliminary data.</text>
</comment>
<dbReference type="SUPFAM" id="SSF53850">
    <property type="entry name" value="Periplasmic binding protein-like II"/>
    <property type="match status" value="1"/>
</dbReference>
<dbReference type="PANTHER" id="PTHR30024">
    <property type="entry name" value="ALIPHATIC SULFONATES-BINDING PROTEIN-RELATED"/>
    <property type="match status" value="1"/>
</dbReference>
<organism evidence="2 3">
    <name type="scientific">Agaricicola taiwanensis</name>
    <dbReference type="NCBI Taxonomy" id="591372"/>
    <lineage>
        <taxon>Bacteria</taxon>
        <taxon>Pseudomonadati</taxon>
        <taxon>Pseudomonadota</taxon>
        <taxon>Alphaproteobacteria</taxon>
        <taxon>Rhodobacterales</taxon>
        <taxon>Paracoccaceae</taxon>
        <taxon>Agaricicola</taxon>
    </lineage>
</organism>
<evidence type="ECO:0000313" key="2">
    <source>
        <dbReference type="EMBL" id="GGE31710.1"/>
    </source>
</evidence>
<reference evidence="2" key="2">
    <citation type="submission" date="2020-09" db="EMBL/GenBank/DDBJ databases">
        <authorList>
            <person name="Sun Q."/>
            <person name="Sedlacek I."/>
        </authorList>
    </citation>
    <scope>NUCLEOTIDE SEQUENCE</scope>
    <source>
        <strain evidence="2">CCM 7684</strain>
    </source>
</reference>
<dbReference type="Pfam" id="PF13379">
    <property type="entry name" value="NMT1_2"/>
    <property type="match status" value="1"/>
</dbReference>
<dbReference type="Gene3D" id="3.40.190.10">
    <property type="entry name" value="Periplasmic binding protein-like II"/>
    <property type="match status" value="2"/>
</dbReference>
<feature type="chain" id="PRO_5035239139" evidence="1">
    <location>
        <begin position="25"/>
        <end position="329"/>
    </location>
</feature>
<dbReference type="PANTHER" id="PTHR30024:SF42">
    <property type="entry name" value="ALIPHATIC SULFONATES-BINDING PROTEIN-RELATED"/>
    <property type="match status" value="1"/>
</dbReference>
<dbReference type="Proteomes" id="UP000602745">
    <property type="component" value="Unassembled WGS sequence"/>
</dbReference>
<feature type="signal peptide" evidence="1">
    <location>
        <begin position="1"/>
        <end position="24"/>
    </location>
</feature>
<sequence>MRPILALSVLCGALACLASPSAKAETVPLKVVIGSNSFAYGGMRVAEHAGILEKNGIKAEIVVAESGNAATTALISGSAEVAASGPEQVIAAAARGQKIVILGNLYRGLSGSLVLSEPIAKKMTVKRDAPVVERLRALDGLTIATPSATSAYTVPLKTFAEMNDVKINFTYMAQSAMPAALKTGAINGMMAGSPYTDAGVLASGGTLWIDGTGGELPEEVEPTSSTVLQTTEEFAKTNPDVVKRLIKSLEDLKEMIAQDPDGVKAAMSKAYPKLDKSTIDSVFERNSANWAQPEYTMAQIQKELGFVKTQGRIQGADKIVPESLLYSNP</sequence>
<dbReference type="AlphaFoldDB" id="A0A8J2VLP1"/>
<reference evidence="2" key="1">
    <citation type="journal article" date="2014" name="Int. J. Syst. Evol. Microbiol.">
        <title>Complete genome sequence of Corynebacterium casei LMG S-19264T (=DSM 44701T), isolated from a smear-ripened cheese.</title>
        <authorList>
            <consortium name="US DOE Joint Genome Institute (JGI-PGF)"/>
            <person name="Walter F."/>
            <person name="Albersmeier A."/>
            <person name="Kalinowski J."/>
            <person name="Ruckert C."/>
        </authorList>
    </citation>
    <scope>NUCLEOTIDE SEQUENCE</scope>
    <source>
        <strain evidence="2">CCM 7684</strain>
    </source>
</reference>
<keyword evidence="1" id="KW-0732">Signal</keyword>
<dbReference type="PROSITE" id="PS51257">
    <property type="entry name" value="PROKAR_LIPOPROTEIN"/>
    <property type="match status" value="1"/>
</dbReference>
<proteinExistence type="predicted"/>
<protein>
    <submittedName>
        <fullName evidence="2">ABC transporter substrate-binding protein</fullName>
    </submittedName>
</protein>
<evidence type="ECO:0000313" key="3">
    <source>
        <dbReference type="Proteomes" id="UP000602745"/>
    </source>
</evidence>
<dbReference type="EMBL" id="BMCP01000001">
    <property type="protein sequence ID" value="GGE31710.1"/>
    <property type="molecule type" value="Genomic_DNA"/>
</dbReference>